<feature type="region of interest" description="Disordered" evidence="1">
    <location>
        <begin position="1"/>
        <end position="44"/>
    </location>
</feature>
<comment type="caution">
    <text evidence="2">The sequence shown here is derived from an EMBL/GenBank/DDBJ whole genome shotgun (WGS) entry which is preliminary data.</text>
</comment>
<feature type="compositionally biased region" description="Polar residues" evidence="1">
    <location>
        <begin position="61"/>
        <end position="71"/>
    </location>
</feature>
<sequence length="91" mass="9633">MGPVVNKRRRKRGNEGAEANTPPTVLRKDHVASRPSQSTLGGKSLAAIGIEADSTGFVPATQETPVNTKSVSDPDPLSYAEPRPIPEQDIA</sequence>
<evidence type="ECO:0000313" key="2">
    <source>
        <dbReference type="EMBL" id="GFC91234.1"/>
    </source>
</evidence>
<reference evidence="2" key="1">
    <citation type="journal article" date="2019" name="Sci. Rep.">
        <title>Draft genome of Tanacetum cinerariifolium, the natural source of mosquito coil.</title>
        <authorList>
            <person name="Yamashiro T."/>
            <person name="Shiraishi A."/>
            <person name="Satake H."/>
            <person name="Nakayama K."/>
        </authorList>
    </citation>
    <scope>NUCLEOTIDE SEQUENCE</scope>
</reference>
<organism evidence="2">
    <name type="scientific">Tanacetum cinerariifolium</name>
    <name type="common">Dalmatian daisy</name>
    <name type="synonym">Chrysanthemum cinerariifolium</name>
    <dbReference type="NCBI Taxonomy" id="118510"/>
    <lineage>
        <taxon>Eukaryota</taxon>
        <taxon>Viridiplantae</taxon>
        <taxon>Streptophyta</taxon>
        <taxon>Embryophyta</taxon>
        <taxon>Tracheophyta</taxon>
        <taxon>Spermatophyta</taxon>
        <taxon>Magnoliopsida</taxon>
        <taxon>eudicotyledons</taxon>
        <taxon>Gunneridae</taxon>
        <taxon>Pentapetalae</taxon>
        <taxon>asterids</taxon>
        <taxon>campanulids</taxon>
        <taxon>Asterales</taxon>
        <taxon>Asteraceae</taxon>
        <taxon>Asteroideae</taxon>
        <taxon>Anthemideae</taxon>
        <taxon>Anthemidinae</taxon>
        <taxon>Tanacetum</taxon>
    </lineage>
</organism>
<proteinExistence type="predicted"/>
<accession>A0A699S1E8</accession>
<gene>
    <name evidence="2" type="ORF">Tci_863204</name>
</gene>
<dbReference type="AlphaFoldDB" id="A0A699S1E8"/>
<name>A0A699S1E8_TANCI</name>
<evidence type="ECO:0000256" key="1">
    <source>
        <dbReference type="SAM" id="MobiDB-lite"/>
    </source>
</evidence>
<feature type="compositionally biased region" description="Basic residues" evidence="1">
    <location>
        <begin position="1"/>
        <end position="12"/>
    </location>
</feature>
<dbReference type="EMBL" id="BKCJ011130579">
    <property type="protein sequence ID" value="GFC91234.1"/>
    <property type="molecule type" value="Genomic_DNA"/>
</dbReference>
<protein>
    <submittedName>
        <fullName evidence="2">Uncharacterized protein</fullName>
    </submittedName>
</protein>
<feature type="region of interest" description="Disordered" evidence="1">
    <location>
        <begin position="56"/>
        <end position="91"/>
    </location>
</feature>